<comment type="caution">
    <text evidence="1">The sequence shown here is derived from an EMBL/GenBank/DDBJ whole genome shotgun (WGS) entry which is preliminary data.</text>
</comment>
<dbReference type="Proteomes" id="UP000233249">
    <property type="component" value="Unassembled WGS sequence"/>
</dbReference>
<proteinExistence type="predicted"/>
<evidence type="ECO:0000313" key="1">
    <source>
        <dbReference type="EMBL" id="PKF67789.1"/>
    </source>
</evidence>
<reference evidence="1 2" key="1">
    <citation type="submission" date="2017-12" db="EMBL/GenBank/DDBJ databases">
        <title>Corynebacterium mastitidis 16-1433 Genome.</title>
        <authorList>
            <person name="Gulvik C.A."/>
        </authorList>
    </citation>
    <scope>NUCLEOTIDE SEQUENCE [LARGE SCALE GENOMIC DNA]</scope>
    <source>
        <strain evidence="1 2">16-1433</strain>
    </source>
</reference>
<organism evidence="1 2">
    <name type="scientific">Corynebacterium mastitidis</name>
    <dbReference type="NCBI Taxonomy" id="161890"/>
    <lineage>
        <taxon>Bacteria</taxon>
        <taxon>Bacillati</taxon>
        <taxon>Actinomycetota</taxon>
        <taxon>Actinomycetes</taxon>
        <taxon>Mycobacteriales</taxon>
        <taxon>Corynebacteriaceae</taxon>
        <taxon>Corynebacterium</taxon>
    </lineage>
</organism>
<name>A0A2N0X503_9CORY</name>
<evidence type="ECO:0000313" key="2">
    <source>
        <dbReference type="Proteomes" id="UP000233249"/>
    </source>
</evidence>
<dbReference type="AlphaFoldDB" id="A0A2N0X503"/>
<dbReference type="RefSeq" id="WP_101174355.1">
    <property type="nucleotide sequence ID" value="NZ_JAKRKB010000012.1"/>
</dbReference>
<protein>
    <submittedName>
        <fullName evidence="1">Uncharacterized protein</fullName>
    </submittedName>
</protein>
<accession>A0A2N0X503</accession>
<dbReference type="OrthoDB" id="2104171at201174"/>
<sequence>MAAIESTGYNARVPAKVELDTRQQSLLVDGEPFPWTITSAEIVSKKEHGNTLTVSIPIAEISVQVRR</sequence>
<gene>
    <name evidence="1" type="ORF">CXB45_10405</name>
</gene>
<dbReference type="EMBL" id="PJAF01000043">
    <property type="protein sequence ID" value="PKF67789.1"/>
    <property type="molecule type" value="Genomic_DNA"/>
</dbReference>